<evidence type="ECO:0000256" key="2">
    <source>
        <dbReference type="SAM" id="Phobius"/>
    </source>
</evidence>
<reference evidence="5" key="1">
    <citation type="journal article" date="2019" name="Int. J. Syst. Evol. Microbiol.">
        <title>The Global Catalogue of Microorganisms (GCM) 10K type strain sequencing project: providing services to taxonomists for standard genome sequencing and annotation.</title>
        <authorList>
            <consortium name="The Broad Institute Genomics Platform"/>
            <consortium name="The Broad Institute Genome Sequencing Center for Infectious Disease"/>
            <person name="Wu L."/>
            <person name="Ma J."/>
        </authorList>
    </citation>
    <scope>NUCLEOTIDE SEQUENCE [LARGE SCALE GENOMIC DNA]</scope>
    <source>
        <strain evidence="5">JCM 12125</strain>
    </source>
</reference>
<feature type="transmembrane region" description="Helical" evidence="2">
    <location>
        <begin position="241"/>
        <end position="258"/>
    </location>
</feature>
<feature type="transmembrane region" description="Helical" evidence="2">
    <location>
        <begin position="108"/>
        <end position="128"/>
    </location>
</feature>
<feature type="domain" description="Heparan-alpha-glucosaminide N-acetyltransferase catalytic" evidence="3">
    <location>
        <begin position="29"/>
        <end position="240"/>
    </location>
</feature>
<evidence type="ECO:0000256" key="1">
    <source>
        <dbReference type="SAM" id="MobiDB-lite"/>
    </source>
</evidence>
<protein>
    <submittedName>
        <fullName evidence="4">DUF1624 domain-containing protein</fullName>
    </submittedName>
</protein>
<accession>A0ABW0FVM1</accession>
<feature type="transmembrane region" description="Helical" evidence="2">
    <location>
        <begin position="161"/>
        <end position="183"/>
    </location>
</feature>
<organism evidence="4 5">
    <name type="scientific">Brevundimonas staleyi</name>
    <dbReference type="NCBI Taxonomy" id="74326"/>
    <lineage>
        <taxon>Bacteria</taxon>
        <taxon>Pseudomonadati</taxon>
        <taxon>Pseudomonadota</taxon>
        <taxon>Alphaproteobacteria</taxon>
        <taxon>Caulobacterales</taxon>
        <taxon>Caulobacteraceae</taxon>
        <taxon>Brevundimonas</taxon>
    </lineage>
</organism>
<sequence>MNAPPETPSPVELRPVPGSGGRTRSGSARIDAIDALRGLVIALMVLDHTRDFFHRTAFTADPLALDSGDPVLFLTRWITHLCAPTFVFLAGLSVWLQKASGKTPAELSRFLLTRGLWLIILEFTVIGLGFNFGWWLFAQVIWAIGLGLILLAGLHRLPPFSLAALGLVILVGQGVLASVPATAFGVAEPLWRMLAIPGPASTALGFLLVAYPAIPWLGIVLLGYGLGGALTDARGLKKRRVLLTAGGCILVFAIGRGLNLDGFDPRPWTVQDSPLWTLFAVINTSKYPPSAAYGLITLGLALLLLAGLDRWGHRVAAGLRVLGRTSLFTYLIHIWLAHGLALAVGVATGVPASAFLNTISDPGRLIAQGWGFGHLGVYVAWAVVMAILFPLSLWFDRVKRDRRDRWLGYL</sequence>
<feature type="transmembrane region" description="Helical" evidence="2">
    <location>
        <begin position="77"/>
        <end position="96"/>
    </location>
</feature>
<feature type="transmembrane region" description="Helical" evidence="2">
    <location>
        <begin position="134"/>
        <end position="154"/>
    </location>
</feature>
<comment type="caution">
    <text evidence="4">The sequence shown here is derived from an EMBL/GenBank/DDBJ whole genome shotgun (WGS) entry which is preliminary data.</text>
</comment>
<keyword evidence="5" id="KW-1185">Reference proteome</keyword>
<dbReference type="InterPro" id="IPR012429">
    <property type="entry name" value="HGSNAT_cat"/>
</dbReference>
<dbReference type="PANTHER" id="PTHR40407:SF1">
    <property type="entry name" value="HEPARAN-ALPHA-GLUCOSAMINIDE N-ACETYLTRANSFERASE CATALYTIC DOMAIN-CONTAINING PROTEIN"/>
    <property type="match status" value="1"/>
</dbReference>
<proteinExistence type="predicted"/>
<dbReference type="Proteomes" id="UP001596152">
    <property type="component" value="Unassembled WGS sequence"/>
</dbReference>
<name>A0ABW0FVM1_9CAUL</name>
<evidence type="ECO:0000313" key="5">
    <source>
        <dbReference type="Proteomes" id="UP001596152"/>
    </source>
</evidence>
<feature type="transmembrane region" description="Helical" evidence="2">
    <location>
        <begin position="291"/>
        <end position="308"/>
    </location>
</feature>
<dbReference type="Pfam" id="PF07786">
    <property type="entry name" value="HGSNAT_cat"/>
    <property type="match status" value="1"/>
</dbReference>
<dbReference type="PANTHER" id="PTHR40407">
    <property type="entry name" value="MEMBRANE PROTEIN-LIKE PROTEIN"/>
    <property type="match status" value="1"/>
</dbReference>
<feature type="region of interest" description="Disordered" evidence="1">
    <location>
        <begin position="1"/>
        <end position="26"/>
    </location>
</feature>
<feature type="transmembrane region" description="Helical" evidence="2">
    <location>
        <begin position="375"/>
        <end position="395"/>
    </location>
</feature>
<keyword evidence="2" id="KW-0812">Transmembrane</keyword>
<keyword evidence="2" id="KW-1133">Transmembrane helix</keyword>
<dbReference type="RefSeq" id="WP_374036533.1">
    <property type="nucleotide sequence ID" value="NZ_CP169082.1"/>
</dbReference>
<feature type="transmembrane region" description="Helical" evidence="2">
    <location>
        <begin position="203"/>
        <end position="229"/>
    </location>
</feature>
<feature type="transmembrane region" description="Helical" evidence="2">
    <location>
        <begin position="328"/>
        <end position="355"/>
    </location>
</feature>
<gene>
    <name evidence="4" type="ORF">ACFPIE_16635</name>
</gene>
<dbReference type="EMBL" id="JBHSLF010000050">
    <property type="protein sequence ID" value="MFC5345544.1"/>
    <property type="molecule type" value="Genomic_DNA"/>
</dbReference>
<keyword evidence="2" id="KW-0472">Membrane</keyword>
<evidence type="ECO:0000313" key="4">
    <source>
        <dbReference type="EMBL" id="MFC5345544.1"/>
    </source>
</evidence>
<evidence type="ECO:0000259" key="3">
    <source>
        <dbReference type="Pfam" id="PF07786"/>
    </source>
</evidence>